<dbReference type="PROSITE" id="PS51257">
    <property type="entry name" value="PROKAR_LIPOPROTEIN"/>
    <property type="match status" value="1"/>
</dbReference>
<evidence type="ECO:0000259" key="1">
    <source>
        <dbReference type="Pfam" id="PF07603"/>
    </source>
</evidence>
<reference evidence="3" key="1">
    <citation type="submission" date="2020-10" db="EMBL/GenBank/DDBJ databases">
        <authorList>
            <person name="Gilroy R."/>
        </authorList>
    </citation>
    <scope>NUCLEOTIDE SEQUENCE</scope>
    <source>
        <strain evidence="3">10037</strain>
    </source>
</reference>
<feature type="domain" description="Lcl C-terminal" evidence="1">
    <location>
        <begin position="567"/>
        <end position="678"/>
    </location>
</feature>
<dbReference type="EMBL" id="JADIME010000017">
    <property type="protein sequence ID" value="MBO8464670.1"/>
    <property type="molecule type" value="Genomic_DNA"/>
</dbReference>
<organism evidence="3 4">
    <name type="scientific">Candidatus Merdivivens pullistercoris</name>
    <dbReference type="NCBI Taxonomy" id="2840873"/>
    <lineage>
        <taxon>Bacteria</taxon>
        <taxon>Pseudomonadati</taxon>
        <taxon>Bacteroidota</taxon>
        <taxon>Bacteroidia</taxon>
        <taxon>Bacteroidales</taxon>
        <taxon>Muribaculaceae</taxon>
        <taxon>Muribaculaceae incertae sedis</taxon>
        <taxon>Candidatus Merdivivens</taxon>
    </lineage>
</organism>
<dbReference type="Pfam" id="PF07603">
    <property type="entry name" value="Lcl_C"/>
    <property type="match status" value="1"/>
</dbReference>
<gene>
    <name evidence="3" type="ORF">IAB93_01580</name>
</gene>
<name>A0A9D9I297_9BACT</name>
<dbReference type="Pfam" id="PF16249">
    <property type="entry name" value="DUF4906"/>
    <property type="match status" value="1"/>
</dbReference>
<reference evidence="3" key="2">
    <citation type="journal article" date="2021" name="PeerJ">
        <title>Extensive microbial diversity within the chicken gut microbiome revealed by metagenomics and culture.</title>
        <authorList>
            <person name="Gilroy R."/>
            <person name="Ravi A."/>
            <person name="Getino M."/>
            <person name="Pursley I."/>
            <person name="Horton D.L."/>
            <person name="Alikhan N.F."/>
            <person name="Baker D."/>
            <person name="Gharbi K."/>
            <person name="Hall N."/>
            <person name="Watson M."/>
            <person name="Adriaenssens E.M."/>
            <person name="Foster-Nyarko E."/>
            <person name="Jarju S."/>
            <person name="Secka A."/>
            <person name="Antonio M."/>
            <person name="Oren A."/>
            <person name="Chaudhuri R.R."/>
            <person name="La Ragione R."/>
            <person name="Hildebrand F."/>
            <person name="Pallen M.J."/>
        </authorList>
    </citation>
    <scope>NUCLEOTIDE SEQUENCE</scope>
    <source>
        <strain evidence="3">10037</strain>
    </source>
</reference>
<evidence type="ECO:0000313" key="4">
    <source>
        <dbReference type="Proteomes" id="UP000823597"/>
    </source>
</evidence>
<comment type="caution">
    <text evidence="3">The sequence shown here is derived from an EMBL/GenBank/DDBJ whole genome shotgun (WGS) entry which is preliminary data.</text>
</comment>
<feature type="domain" description="DUF4906" evidence="2">
    <location>
        <begin position="285"/>
        <end position="361"/>
    </location>
</feature>
<dbReference type="InterPro" id="IPR011460">
    <property type="entry name" value="Lcl_C"/>
</dbReference>
<sequence>MDRITKTFMFCAAVIAGLSAVSCVKETASVRNGVSGIILSPDFSRPVYVKSVDRTPEYENTIRDVWVIPLDNAGNVLADGGASRARYFSGQDITALEDGKYMIEVQLGTPDEVLFIANTGNSTLFSATNVNKDFVKAQSMKVASESELVPQNTGIIMSGSWTSNGSGTIGEIPMKRAVSKVNLILRTGAGLGAKQEAFAVQSVQVMNVPNMLYYYRYPSEFYPGNGVPVYPPVNESFVPVDYPAVETEDTPVTELWPDLEWMSSASGLSGRLVTADGIGKDEFWWYLPENGRGTGTASDQRYKSSTDMMPAGQAGYCTFIRIKGFYKSGELATAVTYDVYLGENNTDDYNIIRNTDYTVTVTIEGIDRMDTRINAGLEDGGFEAINYIDYTDNASPWMVVAADDNGQVNSSNMVLPSGWNVPAKKDMMLAWAYPAVDKQVFAGAYFWLSETSADNPLIRWFVNMGVGEIKPAQANETYSLCGVKYVTTGFRYPYVQGGKGGSNVIVSRDSNGGVKSEYLRTAKTSTVNGVEWDWSVDGTPRHTEVDASNIVSAKFEVGPLATDPDFQKRVPWDDAARYCSDMGEGWRLPTQRELMLIFVMNDYLKEGLLPSTTQQHPGDETQQHVFYWSATEDKTQEDSESYAWSVCFCHGDDAEHSLITGKVEGYMKSGTNYVRCVKDIYD</sequence>
<evidence type="ECO:0000259" key="2">
    <source>
        <dbReference type="Pfam" id="PF16249"/>
    </source>
</evidence>
<dbReference type="InterPro" id="IPR032594">
    <property type="entry name" value="DUF4906"/>
</dbReference>
<protein>
    <submittedName>
        <fullName evidence="3">DUF4906 domain-containing protein</fullName>
    </submittedName>
</protein>
<accession>A0A9D9I297</accession>
<dbReference type="AlphaFoldDB" id="A0A9D9I297"/>
<evidence type="ECO:0000313" key="3">
    <source>
        <dbReference type="EMBL" id="MBO8464670.1"/>
    </source>
</evidence>
<proteinExistence type="predicted"/>
<dbReference type="Proteomes" id="UP000823597">
    <property type="component" value="Unassembled WGS sequence"/>
</dbReference>